<evidence type="ECO:0000313" key="8">
    <source>
        <dbReference type="Proteomes" id="UP000658278"/>
    </source>
</evidence>
<keyword evidence="2 5" id="KW-0812">Transmembrane</keyword>
<dbReference type="GO" id="GO:0001518">
    <property type="term" value="C:voltage-gated sodium channel complex"/>
    <property type="evidence" value="ECO:0007669"/>
    <property type="project" value="TreeGrafter"/>
</dbReference>
<dbReference type="Gene3D" id="1.10.287.70">
    <property type="match status" value="1"/>
</dbReference>
<feature type="transmembrane region" description="Helical" evidence="5">
    <location>
        <begin position="136"/>
        <end position="164"/>
    </location>
</feature>
<keyword evidence="4 5" id="KW-0472">Membrane</keyword>
<dbReference type="Gene3D" id="1.20.120.350">
    <property type="entry name" value="Voltage-gated potassium channels. Chain C"/>
    <property type="match status" value="1"/>
</dbReference>
<dbReference type="InterPro" id="IPR005821">
    <property type="entry name" value="Ion_trans_dom"/>
</dbReference>
<dbReference type="EMBL" id="JAENII010000003">
    <property type="protein sequence ID" value="MBK1826516.1"/>
    <property type="molecule type" value="Genomic_DNA"/>
</dbReference>
<evidence type="ECO:0000256" key="1">
    <source>
        <dbReference type="ARBA" id="ARBA00004141"/>
    </source>
</evidence>
<evidence type="ECO:0000256" key="4">
    <source>
        <dbReference type="ARBA" id="ARBA00023136"/>
    </source>
</evidence>
<feature type="domain" description="Ion transport" evidence="6">
    <location>
        <begin position="31"/>
        <end position="241"/>
    </location>
</feature>
<gene>
    <name evidence="7" type="ORF">JIN81_05765</name>
</gene>
<accession>A0A934VEY8</accession>
<evidence type="ECO:0000256" key="3">
    <source>
        <dbReference type="ARBA" id="ARBA00022989"/>
    </source>
</evidence>
<dbReference type="PANTHER" id="PTHR10037">
    <property type="entry name" value="VOLTAGE-GATED CATION CHANNEL CALCIUM AND SODIUM"/>
    <property type="match status" value="1"/>
</dbReference>
<proteinExistence type="predicted"/>
<reference evidence="7" key="1">
    <citation type="submission" date="2021-01" db="EMBL/GenBank/DDBJ databases">
        <title>Modified the classification status of verrucomicrobia.</title>
        <authorList>
            <person name="Feng X."/>
        </authorList>
    </citation>
    <scope>NUCLEOTIDE SEQUENCE</scope>
    <source>
        <strain evidence="7">KCTC 22201</strain>
    </source>
</reference>
<evidence type="ECO:0000259" key="6">
    <source>
        <dbReference type="Pfam" id="PF00520"/>
    </source>
</evidence>
<comment type="caution">
    <text evidence="7">The sequence shown here is derived from an EMBL/GenBank/DDBJ whole genome shotgun (WGS) entry which is preliminary data.</text>
</comment>
<dbReference type="Proteomes" id="UP000658278">
    <property type="component" value="Unassembled WGS sequence"/>
</dbReference>
<organism evidence="7 8">
    <name type="scientific">Haloferula rosea</name>
    <dbReference type="NCBI Taxonomy" id="490093"/>
    <lineage>
        <taxon>Bacteria</taxon>
        <taxon>Pseudomonadati</taxon>
        <taxon>Verrucomicrobiota</taxon>
        <taxon>Verrucomicrobiia</taxon>
        <taxon>Verrucomicrobiales</taxon>
        <taxon>Verrucomicrobiaceae</taxon>
        <taxon>Haloferula</taxon>
    </lineage>
</organism>
<feature type="transmembrane region" description="Helical" evidence="5">
    <location>
        <begin position="68"/>
        <end position="89"/>
    </location>
</feature>
<keyword evidence="8" id="KW-1185">Reference proteome</keyword>
<feature type="transmembrane region" description="Helical" evidence="5">
    <location>
        <begin position="31"/>
        <end position="48"/>
    </location>
</feature>
<keyword evidence="3 5" id="KW-1133">Transmembrane helix</keyword>
<dbReference type="AlphaFoldDB" id="A0A934VEY8"/>
<dbReference type="Pfam" id="PF00520">
    <property type="entry name" value="Ion_trans"/>
    <property type="match status" value="1"/>
</dbReference>
<protein>
    <submittedName>
        <fullName evidence="7">Ion transporter</fullName>
    </submittedName>
</protein>
<evidence type="ECO:0000256" key="2">
    <source>
        <dbReference type="ARBA" id="ARBA00022692"/>
    </source>
</evidence>
<dbReference type="PANTHER" id="PTHR10037:SF62">
    <property type="entry name" value="SODIUM CHANNEL PROTEIN 60E"/>
    <property type="match status" value="1"/>
</dbReference>
<dbReference type="InterPro" id="IPR043203">
    <property type="entry name" value="VGCC_Ca_Na"/>
</dbReference>
<dbReference type="GO" id="GO:0005248">
    <property type="term" value="F:voltage-gated sodium channel activity"/>
    <property type="evidence" value="ECO:0007669"/>
    <property type="project" value="TreeGrafter"/>
</dbReference>
<comment type="subcellular location">
    <subcellularLocation>
        <location evidence="1">Membrane</location>
        <topology evidence="1">Multi-pass membrane protein</topology>
    </subcellularLocation>
</comment>
<dbReference type="SUPFAM" id="SSF81324">
    <property type="entry name" value="Voltage-gated potassium channels"/>
    <property type="match status" value="1"/>
</dbReference>
<feature type="transmembrane region" description="Helical" evidence="5">
    <location>
        <begin position="210"/>
        <end position="235"/>
    </location>
</feature>
<dbReference type="InterPro" id="IPR027359">
    <property type="entry name" value="Volt_channel_dom_sf"/>
</dbReference>
<evidence type="ECO:0000256" key="5">
    <source>
        <dbReference type="SAM" id="Phobius"/>
    </source>
</evidence>
<sequence length="278" mass="31036">MGESELKFLEAQQDVSARRIAVARWVESRPVQGFIIGVILFNSVLLGLKTNQNLMTEWGAWLVALDRACLVVFVAELGVKLVAFGRYFWRSGWNLFDFLVVAVALVPGSGAWSVLRSLRVLRVLRLLTVVPSLRKVVAAFIHAIPGLSSVMAVMAIFFYTAGVLATQLFGESFPEWFGSLGSSLYTLFQIMTLESWSMGIVRPVMETHPWAWAFFVPFIIVATFTILNLFIGIIVSTMQELALAPEVGTTDPEVRKLLENIDRDLRSLRAKIEEGPPR</sequence>
<evidence type="ECO:0000313" key="7">
    <source>
        <dbReference type="EMBL" id="MBK1826516.1"/>
    </source>
</evidence>
<feature type="transmembrane region" description="Helical" evidence="5">
    <location>
        <begin position="95"/>
        <end position="115"/>
    </location>
</feature>
<dbReference type="RefSeq" id="WP_200277547.1">
    <property type="nucleotide sequence ID" value="NZ_JAENII010000003.1"/>
</dbReference>
<name>A0A934VEY8_9BACT</name>